<protein>
    <submittedName>
        <fullName evidence="2">Uncharacterized protein</fullName>
    </submittedName>
</protein>
<evidence type="ECO:0000313" key="3">
    <source>
        <dbReference type="Proteomes" id="UP000784294"/>
    </source>
</evidence>
<feature type="compositionally biased region" description="Polar residues" evidence="1">
    <location>
        <begin position="127"/>
        <end position="146"/>
    </location>
</feature>
<name>A0A448X6B8_9PLAT</name>
<dbReference type="EMBL" id="CAAALY010100586">
    <property type="protein sequence ID" value="VEL29137.1"/>
    <property type="molecule type" value="Genomic_DNA"/>
</dbReference>
<dbReference type="AlphaFoldDB" id="A0A448X6B8"/>
<proteinExistence type="predicted"/>
<evidence type="ECO:0000313" key="2">
    <source>
        <dbReference type="EMBL" id="VEL29137.1"/>
    </source>
</evidence>
<dbReference type="Proteomes" id="UP000784294">
    <property type="component" value="Unassembled WGS sequence"/>
</dbReference>
<evidence type="ECO:0000256" key="1">
    <source>
        <dbReference type="SAM" id="MobiDB-lite"/>
    </source>
</evidence>
<keyword evidence="3" id="KW-1185">Reference proteome</keyword>
<reference evidence="2" key="1">
    <citation type="submission" date="2018-11" db="EMBL/GenBank/DDBJ databases">
        <authorList>
            <consortium name="Pathogen Informatics"/>
        </authorList>
    </citation>
    <scope>NUCLEOTIDE SEQUENCE</scope>
</reference>
<comment type="caution">
    <text evidence="2">The sequence shown here is derived from an EMBL/GenBank/DDBJ whole genome shotgun (WGS) entry which is preliminary data.</text>
</comment>
<organism evidence="2 3">
    <name type="scientific">Protopolystoma xenopodis</name>
    <dbReference type="NCBI Taxonomy" id="117903"/>
    <lineage>
        <taxon>Eukaryota</taxon>
        <taxon>Metazoa</taxon>
        <taxon>Spiralia</taxon>
        <taxon>Lophotrochozoa</taxon>
        <taxon>Platyhelminthes</taxon>
        <taxon>Monogenea</taxon>
        <taxon>Polyopisthocotylea</taxon>
        <taxon>Polystomatidea</taxon>
        <taxon>Polystomatidae</taxon>
        <taxon>Protopolystoma</taxon>
    </lineage>
</organism>
<feature type="region of interest" description="Disordered" evidence="1">
    <location>
        <begin position="101"/>
        <end position="149"/>
    </location>
</feature>
<gene>
    <name evidence="2" type="ORF">PXEA_LOCUS22577</name>
</gene>
<accession>A0A448X6B8</accession>
<sequence length="164" mass="17331">MSFLPCSCEEHQHYLRNGTGSLCNPYPVQPGCLALARSELSLPSASAASLGPPRRRHARRQDMPSSSIAMGSRTFSTNISSTAASAESAYSPGVPANAMASLSRRMSPARQSSGVSERGQFGDESLPHQQTTVSPLISTSRSASRQSLNNLPGGLSLSCTFILF</sequence>
<feature type="region of interest" description="Disordered" evidence="1">
    <location>
        <begin position="44"/>
        <end position="74"/>
    </location>
</feature>